<evidence type="ECO:0000313" key="3">
    <source>
        <dbReference type="EMBL" id="GGL09691.1"/>
    </source>
</evidence>
<dbReference type="EMBL" id="BMMX01000033">
    <property type="protein sequence ID" value="GGL09691.1"/>
    <property type="molecule type" value="Genomic_DNA"/>
</dbReference>
<sequence length="626" mass="69739">MGRGAGPGIPESPGSVGGAPAAGGQTRVVGPEALPAGGAWAFVVAIMAAACRGLPWSWLQQRDSTYARSVGLAFAHKSDSDRALRVVRALRSDVMRANVASKLETKTPILADLIKDVRDGLIKVPQFQRPFVWKVNQARDLLDSIGSNYPIGSLLLWKTTEKLAVERNIGDFRLPETEELSPTDYVLDGQQRMTVIYAALGADPMDSGFSAVYNLQEQEFVAPAEDSYSLVEFPLRWMYRTTELLNFRTALQSHPKASELQTRLDELVHVFANYRVPVVILKGLTVEEVCPIFERINNSATKLSIFDLMVAATWSKSFDLNDKADDISLSLASKSYGDIPRNTVLKCLSAIENRSVAKERIMGLRKRSADQMDDLVVRTKKALMRAVDQLVTDFKIYSVDFLPYEAHLVILAYIWANNPTLSAEQLRRVRQWFWRTAFSERYRGASENFISKDLEGIQKFVIDGGDIESYGSIPSDATLRGLVFRKNNSRSAAFILALAKQGPVNLTNGAAIDTSEALSVYNKKQFHHIYPEAYLRNRYPKTERNYLLNFCMLAASENNKISDDVPNDYLPQLAVDLGEHADLVFGSNLMPAPSEFNYADASLEDFLAARLPIVKRVMNKLCEGNV</sequence>
<feature type="domain" description="GmrSD restriction endonucleases N-terminal" evidence="2">
    <location>
        <begin position="110"/>
        <end position="311"/>
    </location>
</feature>
<dbReference type="AlphaFoldDB" id="A0A8J3FRI5"/>
<accession>A0A8J3FRI5</accession>
<dbReference type="PANTHER" id="PTHR37292">
    <property type="entry name" value="VNG6097C"/>
    <property type="match status" value="1"/>
</dbReference>
<name>A0A8J3FRI5_9ACTN</name>
<evidence type="ECO:0000313" key="4">
    <source>
        <dbReference type="Proteomes" id="UP000656042"/>
    </source>
</evidence>
<dbReference type="Proteomes" id="UP000656042">
    <property type="component" value="Unassembled WGS sequence"/>
</dbReference>
<dbReference type="Pfam" id="PF03235">
    <property type="entry name" value="GmrSD_N"/>
    <property type="match status" value="1"/>
</dbReference>
<gene>
    <name evidence="3" type="ORF">GCM10012284_50480</name>
</gene>
<comment type="caution">
    <text evidence="3">The sequence shown here is derived from an EMBL/GenBank/DDBJ whole genome shotgun (WGS) entry which is preliminary data.</text>
</comment>
<feature type="region of interest" description="Disordered" evidence="1">
    <location>
        <begin position="1"/>
        <end position="23"/>
    </location>
</feature>
<proteinExistence type="predicted"/>
<organism evidence="3 4">
    <name type="scientific">Mangrovihabitans endophyticus</name>
    <dbReference type="NCBI Taxonomy" id="1751298"/>
    <lineage>
        <taxon>Bacteria</taxon>
        <taxon>Bacillati</taxon>
        <taxon>Actinomycetota</taxon>
        <taxon>Actinomycetes</taxon>
        <taxon>Micromonosporales</taxon>
        <taxon>Micromonosporaceae</taxon>
        <taxon>Mangrovihabitans</taxon>
    </lineage>
</organism>
<reference evidence="3" key="2">
    <citation type="submission" date="2020-09" db="EMBL/GenBank/DDBJ databases">
        <authorList>
            <person name="Sun Q."/>
            <person name="Zhou Y."/>
        </authorList>
    </citation>
    <scope>NUCLEOTIDE SEQUENCE</scope>
    <source>
        <strain evidence="3">CGMCC 4.7299</strain>
    </source>
</reference>
<dbReference type="InterPro" id="IPR004919">
    <property type="entry name" value="GmrSD_N"/>
</dbReference>
<evidence type="ECO:0000259" key="2">
    <source>
        <dbReference type="Pfam" id="PF03235"/>
    </source>
</evidence>
<protein>
    <recommendedName>
        <fullName evidence="2">GmrSD restriction endonucleases N-terminal domain-containing protein</fullName>
    </recommendedName>
</protein>
<dbReference type="PANTHER" id="PTHR37292:SF2">
    <property type="entry name" value="DUF262 DOMAIN-CONTAINING PROTEIN"/>
    <property type="match status" value="1"/>
</dbReference>
<reference evidence="3" key="1">
    <citation type="journal article" date="2014" name="Int. J. Syst. Evol. Microbiol.">
        <title>Complete genome sequence of Corynebacterium casei LMG S-19264T (=DSM 44701T), isolated from a smear-ripened cheese.</title>
        <authorList>
            <consortium name="US DOE Joint Genome Institute (JGI-PGF)"/>
            <person name="Walter F."/>
            <person name="Albersmeier A."/>
            <person name="Kalinowski J."/>
            <person name="Ruckert C."/>
        </authorList>
    </citation>
    <scope>NUCLEOTIDE SEQUENCE</scope>
    <source>
        <strain evidence="3">CGMCC 4.7299</strain>
    </source>
</reference>
<evidence type="ECO:0000256" key="1">
    <source>
        <dbReference type="SAM" id="MobiDB-lite"/>
    </source>
</evidence>
<keyword evidence="4" id="KW-1185">Reference proteome</keyword>